<feature type="transmembrane region" description="Helical" evidence="7">
    <location>
        <begin position="149"/>
        <end position="166"/>
    </location>
</feature>
<name>A0A178F6E4_TRIRU</name>
<dbReference type="EMBL" id="LHPM01000012">
    <property type="protein sequence ID" value="OAL67027.1"/>
    <property type="molecule type" value="Genomic_DNA"/>
</dbReference>
<feature type="domain" description="Major facilitator superfamily (MFS) profile" evidence="8">
    <location>
        <begin position="111"/>
        <end position="602"/>
    </location>
</feature>
<feature type="transmembrane region" description="Helical" evidence="7">
    <location>
        <begin position="332"/>
        <end position="351"/>
    </location>
</feature>
<dbReference type="GO" id="GO:0022857">
    <property type="term" value="F:transmembrane transporter activity"/>
    <property type="evidence" value="ECO:0007669"/>
    <property type="project" value="InterPro"/>
</dbReference>
<dbReference type="VEuPathDB" id="FungiDB:TERG_04711"/>
<evidence type="ECO:0000256" key="1">
    <source>
        <dbReference type="ARBA" id="ARBA00004141"/>
    </source>
</evidence>
<comment type="subcellular location">
    <subcellularLocation>
        <location evidence="1">Membrane</location>
        <topology evidence="1">Multi-pass membrane protein</topology>
    </subcellularLocation>
</comment>
<comment type="caution">
    <text evidence="9">The sequence shown here is derived from an EMBL/GenBank/DDBJ whole genome shotgun (WGS) entry which is preliminary data.</text>
</comment>
<feature type="transmembrane region" description="Helical" evidence="7">
    <location>
        <begin position="408"/>
        <end position="428"/>
    </location>
</feature>
<evidence type="ECO:0000256" key="5">
    <source>
        <dbReference type="ARBA" id="ARBA00023136"/>
    </source>
</evidence>
<evidence type="ECO:0000256" key="3">
    <source>
        <dbReference type="ARBA" id="ARBA00022692"/>
    </source>
</evidence>
<proteinExistence type="inferred from homology"/>
<evidence type="ECO:0000256" key="2">
    <source>
        <dbReference type="ARBA" id="ARBA00007520"/>
    </source>
</evidence>
<feature type="transmembrane region" description="Helical" evidence="7">
    <location>
        <begin position="262"/>
        <end position="285"/>
    </location>
</feature>
<dbReference type="Gene3D" id="1.20.1720.10">
    <property type="entry name" value="Multidrug resistance protein D"/>
    <property type="match status" value="1"/>
</dbReference>
<dbReference type="PROSITE" id="PS50850">
    <property type="entry name" value="MFS"/>
    <property type="match status" value="1"/>
</dbReference>
<feature type="transmembrane region" description="Helical" evidence="7">
    <location>
        <begin position="759"/>
        <end position="777"/>
    </location>
</feature>
<evidence type="ECO:0000256" key="7">
    <source>
        <dbReference type="SAM" id="Phobius"/>
    </source>
</evidence>
<feature type="transmembrane region" description="Helical" evidence="7">
    <location>
        <begin position="811"/>
        <end position="834"/>
    </location>
</feature>
<dbReference type="InterPro" id="IPR036259">
    <property type="entry name" value="MFS_trans_sf"/>
</dbReference>
<sequence>MTRVVDGSGRRALRPVSIGPRPQRPMSFTFPDFPFNPESDVFPYADPNKRLSYFKYPDVDPVPPLPTLSASRNGSQDTIVPPPYDSSDAEKAEPPPEAPPSKMSRQEIVIIMTALCLALFLAALDMTIISTSLPTISKVFNANESGYTWMASSYLLANASCVPLWGKLSDIWGRKVLILAANVLFLVGSLLCGIAPGLAIFLVGRGIQGIGGGGLIILGQICVSDLFSARERPVYYALFGATWAVAGALGPVIGGLLTQNTSWRWCFYINLPVGGICFVILFFFLKIESPKTPLLAGLRVIDWLGTVTIVGGTVMLLFGLEFGGVSFPWNSPTTIGLIIGGIVVLGIFGMVERYYAKYPIMPPAVFDGINNILILGVNWVHASLFISGAYFLPIYFQIVLGVGPTLSGVYILPQVMGLSVVAMLTGMFIRNTGKYVWIMRISMLITTLGYGLFLDFQSYTSWPRLIIYQLISGIGIGPNFQAPLIAIQNNMPPGDVSGATSTFGFMRQLATSSSIVLGSVVYQNIINGKEAYLTEVLGPELAPKFLGSIAGANIDLIHQLTQSQKDIVLSEYTTALKRAWLFYTALSAIGCVFSFFVREKALNQNHEVTKTGLEEQERARLARIAAAKKPEDRQTEWPGIEDKMGRAASWIGSPSVKGKTEAVRMAMLTAGLAGLHHFDYRAELFGRADFTPYLLKLGFTRSSVSLKHNFIIVMAVFTTAQLRLGRMMAAGHLAGNAIGVIETPRILGPYLRDTQFKQIMAIASALLLFSTLITAYARRYKSVYSSKYTLHLLQTLISLPPRIKAICWTQFWAWVGSAGFATFLVALYGIPWAIACWAPFTFIGEEVNRLCVPVTSRDVTMITSATYSRRHGSYRSSPRDHGPSDVELDDGVLMLNHGDGSDSEDQGGEVPNANISTGELAGLYLEILNIYTTLPQLFSMLVSWVIFRAFEPSLAVPLVTQAVSVKDQFVNTIGVNSGSPNASGLPLFIGAISALLAAESTRRLKRTR</sequence>
<feature type="transmembrane region" description="Helical" evidence="7">
    <location>
        <begin position="435"/>
        <end position="453"/>
    </location>
</feature>
<evidence type="ECO:0000256" key="6">
    <source>
        <dbReference type="SAM" id="MobiDB-lite"/>
    </source>
</evidence>
<feature type="region of interest" description="Disordered" evidence="6">
    <location>
        <begin position="65"/>
        <end position="102"/>
    </location>
</feature>
<dbReference type="VEuPathDB" id="FungiDB:TERG_04712"/>
<comment type="similarity">
    <text evidence="2">Belongs to the major facilitator superfamily. TCR/Tet family.</text>
</comment>
<dbReference type="AlphaFoldDB" id="A0A178F6E4"/>
<evidence type="ECO:0000313" key="9">
    <source>
        <dbReference type="EMBL" id="OAL67027.1"/>
    </source>
</evidence>
<dbReference type="PANTHER" id="PTHR23501:SF102">
    <property type="entry name" value="DRUG TRANSPORTER, PUTATIVE (AFU_ORTHOLOGUE AFUA_3G08530)-RELATED"/>
    <property type="match status" value="1"/>
</dbReference>
<dbReference type="PRINTS" id="PR01036">
    <property type="entry name" value="TCRTETB"/>
</dbReference>
<evidence type="ECO:0000313" key="10">
    <source>
        <dbReference type="Proteomes" id="UP000243015"/>
    </source>
</evidence>
<dbReference type="InterPro" id="IPR011701">
    <property type="entry name" value="MFS"/>
</dbReference>
<evidence type="ECO:0000256" key="4">
    <source>
        <dbReference type="ARBA" id="ARBA00022989"/>
    </source>
</evidence>
<feature type="transmembrane region" description="Helical" evidence="7">
    <location>
        <begin position="108"/>
        <end position="129"/>
    </location>
</feature>
<feature type="transmembrane region" description="Helical" evidence="7">
    <location>
        <begin position="297"/>
        <end position="320"/>
    </location>
</feature>
<dbReference type="CDD" id="cd17502">
    <property type="entry name" value="MFS_Azr1_MDR_like"/>
    <property type="match status" value="1"/>
</dbReference>
<keyword evidence="4 7" id="KW-1133">Transmembrane helix</keyword>
<feature type="transmembrane region" description="Helical" evidence="7">
    <location>
        <begin position="234"/>
        <end position="256"/>
    </location>
</feature>
<feature type="transmembrane region" description="Helical" evidence="7">
    <location>
        <begin position="580"/>
        <end position="597"/>
    </location>
</feature>
<dbReference type="Gene3D" id="1.20.1250.20">
    <property type="entry name" value="MFS general substrate transporter like domains"/>
    <property type="match status" value="1"/>
</dbReference>
<keyword evidence="5 7" id="KW-0472">Membrane</keyword>
<dbReference type="SUPFAM" id="SSF103473">
    <property type="entry name" value="MFS general substrate transporter"/>
    <property type="match status" value="1"/>
</dbReference>
<protein>
    <submittedName>
        <fullName evidence="9">MFS drug transporter</fullName>
    </submittedName>
</protein>
<feature type="transmembrane region" description="Helical" evidence="7">
    <location>
        <begin position="178"/>
        <end position="203"/>
    </location>
</feature>
<accession>A0A178F6E4</accession>
<feature type="region of interest" description="Disordered" evidence="6">
    <location>
        <begin position="1"/>
        <end position="30"/>
    </location>
</feature>
<dbReference type="Proteomes" id="UP000243015">
    <property type="component" value="Unassembled WGS sequence"/>
</dbReference>
<dbReference type="InterPro" id="IPR020846">
    <property type="entry name" value="MFS_dom"/>
</dbReference>
<feature type="transmembrane region" description="Helical" evidence="7">
    <location>
        <begin position="706"/>
        <end position="724"/>
    </location>
</feature>
<feature type="transmembrane region" description="Helical" evidence="7">
    <location>
        <begin position="372"/>
        <end position="396"/>
    </location>
</feature>
<evidence type="ECO:0000259" key="8">
    <source>
        <dbReference type="PROSITE" id="PS50850"/>
    </source>
</evidence>
<reference evidence="9 10" key="1">
    <citation type="submission" date="2016-05" db="EMBL/GenBank/DDBJ databases">
        <title>Genome sequencing of Trichophyton rubrum CMCC(F)T1i isolated from hair.</title>
        <authorList>
            <person name="Zhan P."/>
            <person name="Tao Y."/>
            <person name="Liu W."/>
        </authorList>
    </citation>
    <scope>NUCLEOTIDE SEQUENCE [LARGE SCALE GENOMIC DNA]</scope>
    <source>
        <strain evidence="10">CMCC(F)T1i</strain>
    </source>
</reference>
<feature type="transmembrane region" description="Helical" evidence="7">
    <location>
        <begin position="209"/>
        <end position="227"/>
    </location>
</feature>
<dbReference type="PANTHER" id="PTHR23501">
    <property type="entry name" value="MAJOR FACILITATOR SUPERFAMILY"/>
    <property type="match status" value="1"/>
</dbReference>
<keyword evidence="3 7" id="KW-0812">Transmembrane</keyword>
<organism evidence="9 10">
    <name type="scientific">Trichophyton rubrum</name>
    <name type="common">Athlete's foot fungus</name>
    <name type="synonym">Epidermophyton rubrum</name>
    <dbReference type="NCBI Taxonomy" id="5551"/>
    <lineage>
        <taxon>Eukaryota</taxon>
        <taxon>Fungi</taxon>
        <taxon>Dikarya</taxon>
        <taxon>Ascomycota</taxon>
        <taxon>Pezizomycotina</taxon>
        <taxon>Eurotiomycetes</taxon>
        <taxon>Eurotiomycetidae</taxon>
        <taxon>Onygenales</taxon>
        <taxon>Arthrodermataceae</taxon>
        <taxon>Trichophyton</taxon>
    </lineage>
</organism>
<dbReference type="Pfam" id="PF07690">
    <property type="entry name" value="MFS_1"/>
    <property type="match status" value="1"/>
</dbReference>
<gene>
    <name evidence="9" type="ORF">A7C99_2426</name>
</gene>
<dbReference type="GO" id="GO:0005886">
    <property type="term" value="C:plasma membrane"/>
    <property type="evidence" value="ECO:0007669"/>
    <property type="project" value="TreeGrafter"/>
</dbReference>
<feature type="compositionally biased region" description="Polar residues" evidence="6">
    <location>
        <begin position="69"/>
        <end position="78"/>
    </location>
</feature>
<dbReference type="FunFam" id="1.20.1720.10:FF:000014">
    <property type="entry name" value="MFS drug transporter, putative"/>
    <property type="match status" value="1"/>
</dbReference>